<dbReference type="Gene3D" id="1.10.150.50">
    <property type="entry name" value="Transcription Factor, Ets-1"/>
    <property type="match status" value="1"/>
</dbReference>
<dbReference type="AlphaFoldDB" id="A0A177B3W8"/>
<gene>
    <name evidence="1" type="ORF">A3Q56_03949</name>
</gene>
<evidence type="ECO:0000313" key="1">
    <source>
        <dbReference type="EMBL" id="OAF68291.1"/>
    </source>
</evidence>
<proteinExistence type="predicted"/>
<accession>A0A177B3W8</accession>
<dbReference type="Proteomes" id="UP000078046">
    <property type="component" value="Unassembled WGS sequence"/>
</dbReference>
<keyword evidence="2" id="KW-1185">Reference proteome</keyword>
<dbReference type="SUPFAM" id="SSF47769">
    <property type="entry name" value="SAM/Pointed domain"/>
    <property type="match status" value="1"/>
</dbReference>
<protein>
    <submittedName>
        <fullName evidence="1">Uncharacterized protein</fullName>
    </submittedName>
</protein>
<dbReference type="InterPro" id="IPR013761">
    <property type="entry name" value="SAM/pointed_sf"/>
</dbReference>
<comment type="caution">
    <text evidence="1">The sequence shown here is derived from an EMBL/GenBank/DDBJ whole genome shotgun (WGS) entry which is preliminary data.</text>
</comment>
<reference evidence="1 2" key="1">
    <citation type="submission" date="2016-04" db="EMBL/GenBank/DDBJ databases">
        <title>The genome of Intoshia linei affirms orthonectids as highly simplified spiralians.</title>
        <authorList>
            <person name="Mikhailov K.V."/>
            <person name="Slusarev G.S."/>
            <person name="Nikitin M.A."/>
            <person name="Logacheva M.D."/>
            <person name="Penin A."/>
            <person name="Aleoshin V."/>
            <person name="Panchin Y.V."/>
        </authorList>
    </citation>
    <scope>NUCLEOTIDE SEQUENCE [LARGE SCALE GENOMIC DNA]</scope>
    <source>
        <strain evidence="1">Intl2013</strain>
        <tissue evidence="1">Whole animal</tissue>
    </source>
</reference>
<name>A0A177B3W8_9BILA</name>
<sequence length="548" mass="64631">MEKILKVELDKYKHLIDTFVAISEADKVMVLYKLLFYIDQSSSNLLLKHFELKYQNINSLNCKYVISTNFGLNSNIICQIQHFMESYQNISDVHLLDQIQNIFQCIYQQVEPEMLNGFTEDFLKFSEVNNKKFKIIVNLKTLIPYLKPQETLQRKFYLFIIRNMFQNSNDLWEFGFDSMKCLLSTSYILKIIENIKMIVLYISMLSHIPNDEKNECTQWYTYLINLQNNFECRKNFEEKVKSFHSKEIASRSFECNNSNLLRQSSNLWQTSVLRSYTDAFTEENETYQIKPNNLTNNYSNVTNLLVWLKHLRLHKYHSLLKTLDYKSLMTIDDDWLKSQKLSYSGEINNVLIQLTDICKTPMPLIDTSNDENISNTIFDLLEIILGRHGPLAEFGFNDKLNKIIIILNICLGNKAFDSGKMAMLYKWKTMLKSMISSKLFYNLNKNIDFKKSKMNFIKMPLRRSNTDTTPYNFKSVNIFEKNENKDNFKQKKHLLAIRTKSAQTPNQQTNNYDYSLFDEYSEDEDIHKLCLNMTNNALNSSESSDNNN</sequence>
<organism evidence="1 2">
    <name type="scientific">Intoshia linei</name>
    <dbReference type="NCBI Taxonomy" id="1819745"/>
    <lineage>
        <taxon>Eukaryota</taxon>
        <taxon>Metazoa</taxon>
        <taxon>Spiralia</taxon>
        <taxon>Lophotrochozoa</taxon>
        <taxon>Mesozoa</taxon>
        <taxon>Orthonectida</taxon>
        <taxon>Rhopaluridae</taxon>
        <taxon>Intoshia</taxon>
    </lineage>
</organism>
<dbReference type="EMBL" id="LWCA01000474">
    <property type="protein sequence ID" value="OAF68291.1"/>
    <property type="molecule type" value="Genomic_DNA"/>
</dbReference>
<evidence type="ECO:0000313" key="2">
    <source>
        <dbReference type="Proteomes" id="UP000078046"/>
    </source>
</evidence>